<organism evidence="2 3">
    <name type="scientific">Paenibacillus rigui</name>
    <dbReference type="NCBI Taxonomy" id="554312"/>
    <lineage>
        <taxon>Bacteria</taxon>
        <taxon>Bacillati</taxon>
        <taxon>Bacillota</taxon>
        <taxon>Bacilli</taxon>
        <taxon>Bacillales</taxon>
        <taxon>Paenibacillaceae</taxon>
        <taxon>Paenibacillus</taxon>
    </lineage>
</organism>
<proteinExistence type="predicted"/>
<evidence type="ECO:0000313" key="3">
    <source>
        <dbReference type="Proteomes" id="UP000215509"/>
    </source>
</evidence>
<feature type="transmembrane region" description="Helical" evidence="1">
    <location>
        <begin position="6"/>
        <end position="23"/>
    </location>
</feature>
<dbReference type="Proteomes" id="UP000215509">
    <property type="component" value="Unassembled WGS sequence"/>
</dbReference>
<name>A0A229UPX7_9BACL</name>
<dbReference type="OrthoDB" id="2440830at2"/>
<dbReference type="AlphaFoldDB" id="A0A229UPX7"/>
<dbReference type="RefSeq" id="WP_094016040.1">
    <property type="nucleotide sequence ID" value="NZ_NMQW01000023.1"/>
</dbReference>
<keyword evidence="1" id="KW-1133">Transmembrane helix</keyword>
<evidence type="ECO:0000313" key="2">
    <source>
        <dbReference type="EMBL" id="OXM85275.1"/>
    </source>
</evidence>
<sequence length="76" mass="8538">MWTVVSMLVTALIFMWEFPSLWKSKQWRELGCFAVLLAVGFCLAVMHSLNVNIPNPLDGITKLYEPFAHAISALLG</sequence>
<reference evidence="2 3" key="1">
    <citation type="submission" date="2017-07" db="EMBL/GenBank/DDBJ databases">
        <title>Genome sequencing and assembly of Paenibacillus rigui.</title>
        <authorList>
            <person name="Mayilraj S."/>
        </authorList>
    </citation>
    <scope>NUCLEOTIDE SEQUENCE [LARGE SCALE GENOMIC DNA]</scope>
    <source>
        <strain evidence="2 3">JCM 16352</strain>
    </source>
</reference>
<gene>
    <name evidence="2" type="ORF">CF651_16940</name>
</gene>
<accession>A0A229UPX7</accession>
<evidence type="ECO:0000256" key="1">
    <source>
        <dbReference type="SAM" id="Phobius"/>
    </source>
</evidence>
<comment type="caution">
    <text evidence="2">The sequence shown here is derived from an EMBL/GenBank/DDBJ whole genome shotgun (WGS) entry which is preliminary data.</text>
</comment>
<protein>
    <submittedName>
        <fullName evidence="2">Uncharacterized protein</fullName>
    </submittedName>
</protein>
<keyword evidence="1" id="KW-0812">Transmembrane</keyword>
<feature type="transmembrane region" description="Helical" evidence="1">
    <location>
        <begin position="30"/>
        <end position="49"/>
    </location>
</feature>
<keyword evidence="1" id="KW-0472">Membrane</keyword>
<dbReference type="EMBL" id="NMQW01000023">
    <property type="protein sequence ID" value="OXM85275.1"/>
    <property type="molecule type" value="Genomic_DNA"/>
</dbReference>
<keyword evidence="3" id="KW-1185">Reference proteome</keyword>